<dbReference type="EMBL" id="BMRE01000013">
    <property type="protein sequence ID" value="GGU40279.1"/>
    <property type="molecule type" value="Genomic_DNA"/>
</dbReference>
<evidence type="ECO:0000256" key="1">
    <source>
        <dbReference type="SAM" id="Phobius"/>
    </source>
</evidence>
<dbReference type="RefSeq" id="WP_189254826.1">
    <property type="nucleotide sequence ID" value="NZ_BMRE01000013.1"/>
</dbReference>
<proteinExistence type="predicted"/>
<feature type="transmembrane region" description="Helical" evidence="1">
    <location>
        <begin position="6"/>
        <end position="27"/>
    </location>
</feature>
<keyword evidence="1" id="KW-1133">Transmembrane helix</keyword>
<organism evidence="2 3">
    <name type="scientific">Lentzea flava</name>
    <dbReference type="NCBI Taxonomy" id="103732"/>
    <lineage>
        <taxon>Bacteria</taxon>
        <taxon>Bacillati</taxon>
        <taxon>Actinomycetota</taxon>
        <taxon>Actinomycetes</taxon>
        <taxon>Pseudonocardiales</taxon>
        <taxon>Pseudonocardiaceae</taxon>
        <taxon>Lentzea</taxon>
    </lineage>
</organism>
<name>A0ABQ2UKW3_9PSEU</name>
<evidence type="ECO:0000313" key="2">
    <source>
        <dbReference type="EMBL" id="GGU40279.1"/>
    </source>
</evidence>
<reference evidence="3" key="1">
    <citation type="journal article" date="2019" name="Int. J. Syst. Evol. Microbiol.">
        <title>The Global Catalogue of Microorganisms (GCM) 10K type strain sequencing project: providing services to taxonomists for standard genome sequencing and annotation.</title>
        <authorList>
            <consortium name="The Broad Institute Genomics Platform"/>
            <consortium name="The Broad Institute Genome Sequencing Center for Infectious Disease"/>
            <person name="Wu L."/>
            <person name="Ma J."/>
        </authorList>
    </citation>
    <scope>NUCLEOTIDE SEQUENCE [LARGE SCALE GENOMIC DNA]</scope>
    <source>
        <strain evidence="3">JCM 3296</strain>
    </source>
</reference>
<keyword evidence="3" id="KW-1185">Reference proteome</keyword>
<keyword evidence="1" id="KW-0812">Transmembrane</keyword>
<keyword evidence="1" id="KW-0472">Membrane</keyword>
<evidence type="ECO:0000313" key="3">
    <source>
        <dbReference type="Proteomes" id="UP000649573"/>
    </source>
</evidence>
<gene>
    <name evidence="2" type="ORF">GCM10010178_35950</name>
</gene>
<dbReference type="Proteomes" id="UP000649573">
    <property type="component" value="Unassembled WGS sequence"/>
</dbReference>
<accession>A0ABQ2UKW3</accession>
<comment type="caution">
    <text evidence="2">The sequence shown here is derived from an EMBL/GenBank/DDBJ whole genome shotgun (WGS) entry which is preliminary data.</text>
</comment>
<protein>
    <submittedName>
        <fullName evidence="2">Uncharacterized protein</fullName>
    </submittedName>
</protein>
<sequence length="125" mass="13880">MPQSVAGNVVLFAIAAVAPSALFWAVVNVPRALRRLRRPALVSEHQPIECIAADLRRVRRVLSCFQPGTSAIKRIGARQAYDELLKQACSALDVPHRLDTLPEGVDRDIERMRLEECLRNLGLSV</sequence>